<evidence type="ECO:0000313" key="2">
    <source>
        <dbReference type="Proteomes" id="UP000234343"/>
    </source>
</evidence>
<proteinExistence type="predicted"/>
<dbReference type="Proteomes" id="UP000234343">
    <property type="component" value="Chromosome"/>
</dbReference>
<protein>
    <submittedName>
        <fullName evidence="1">Uncharacterized protein</fullName>
    </submittedName>
</protein>
<dbReference type="RefSeq" id="WP_101899235.1">
    <property type="nucleotide sequence ID" value="NZ_CP025491.2"/>
</dbReference>
<dbReference type="EMBL" id="CP025491">
    <property type="protein sequence ID" value="AUH71504.1"/>
    <property type="molecule type" value="Genomic_DNA"/>
</dbReference>
<accession>A0A2H5FIY6</accession>
<gene>
    <name evidence="1" type="ORF">CAB17_05040</name>
</gene>
<evidence type="ECO:0000313" key="1">
    <source>
        <dbReference type="EMBL" id="AUH71504.1"/>
    </source>
</evidence>
<dbReference type="KEGG" id="lsh:CAB17_05040"/>
<dbReference type="AlphaFoldDB" id="A0A2H5FIY6"/>
<reference evidence="1 2" key="1">
    <citation type="submission" date="2017-12" db="EMBL/GenBank/DDBJ databases">
        <title>Legionella sainthelensi LA01-117, whole genome sequence of a clinical isolate from New Zealand.</title>
        <authorList>
            <person name="Cree S.L."/>
            <person name="Slow S."/>
            <person name="Kennedy M.A."/>
            <person name="Murdoch D.R."/>
            <person name="Biggs P.J."/>
            <person name="Anderson T."/>
        </authorList>
    </citation>
    <scope>NUCLEOTIDE SEQUENCE [LARGE SCALE GENOMIC DNA]</scope>
    <source>
        <strain evidence="1 2">LA01-117</strain>
    </source>
</reference>
<organism evidence="1 2">
    <name type="scientific">Legionella sainthelensi</name>
    <dbReference type="NCBI Taxonomy" id="28087"/>
    <lineage>
        <taxon>Bacteria</taxon>
        <taxon>Pseudomonadati</taxon>
        <taxon>Pseudomonadota</taxon>
        <taxon>Gammaproteobacteria</taxon>
        <taxon>Legionellales</taxon>
        <taxon>Legionellaceae</taxon>
        <taxon>Legionella</taxon>
    </lineage>
</organism>
<sequence length="74" mass="8629">MEAGFLFSINTIKASNKIVESSLATIKPIWLLKDRRKLDFIKNGSFRINNIKHEKQLTNKLLKVKLFYTFVTTN</sequence>
<keyword evidence="2" id="KW-1185">Reference proteome</keyword>
<name>A0A2H5FIY6_9GAMM</name>